<dbReference type="Gene3D" id="1.20.1070.10">
    <property type="entry name" value="Rhodopsin 7-helix transmembrane proteins"/>
    <property type="match status" value="1"/>
</dbReference>
<proteinExistence type="predicted"/>
<dbReference type="Proteomes" id="UP001175271">
    <property type="component" value="Unassembled WGS sequence"/>
</dbReference>
<sequence>MISRIKAGILLLLLTVPGLICSLTIIWIMVWSRRLRKMVAYRILFQLSIAECILLVGHVVSATMPLTNSTYGYWFQKVLSAVLQSFYICVLLLNAVLAFNRLYINTVAGAHSSDKTYKVIALACYVFVSVEFLCYLTPYCSMDFSLKNFDWVYDAGKDTMVMSYIVEQEKVVALGAILFELACYIGIFAIITKRRSAVVTSISTPYNPEYRILLTSLIAFVYQVVMIVPFHFGHILFPDAERIHLLNAATWAFFPSLQQISILTLNSEFRKRFLRMIYARKELTFSAHVSSIPVVRRRNHQLT</sequence>
<dbReference type="SUPFAM" id="SSF81321">
    <property type="entry name" value="Family A G protein-coupled receptor-like"/>
    <property type="match status" value="1"/>
</dbReference>
<evidence type="ECO:0000313" key="3">
    <source>
        <dbReference type="Proteomes" id="UP001175271"/>
    </source>
</evidence>
<reference evidence="2" key="1">
    <citation type="submission" date="2023-06" db="EMBL/GenBank/DDBJ databases">
        <title>Genomic analysis of the entomopathogenic nematode Steinernema hermaphroditum.</title>
        <authorList>
            <person name="Schwarz E.M."/>
            <person name="Heppert J.K."/>
            <person name="Baniya A."/>
            <person name="Schwartz H.T."/>
            <person name="Tan C.-H."/>
            <person name="Antoshechkin I."/>
            <person name="Sternberg P.W."/>
            <person name="Goodrich-Blair H."/>
            <person name="Dillman A.R."/>
        </authorList>
    </citation>
    <scope>NUCLEOTIDE SEQUENCE</scope>
    <source>
        <strain evidence="2">PS9179</strain>
        <tissue evidence="2">Whole animal</tissue>
    </source>
</reference>
<feature type="transmembrane region" description="Helical" evidence="1">
    <location>
        <begin position="78"/>
        <end position="99"/>
    </location>
</feature>
<feature type="transmembrane region" description="Helical" evidence="1">
    <location>
        <begin position="212"/>
        <end position="237"/>
    </location>
</feature>
<accession>A0AA39HJ10</accession>
<feature type="transmembrane region" description="Helical" evidence="1">
    <location>
        <begin position="6"/>
        <end position="31"/>
    </location>
</feature>
<dbReference type="EMBL" id="JAUCMV010000004">
    <property type="protein sequence ID" value="KAK0405492.1"/>
    <property type="molecule type" value="Genomic_DNA"/>
</dbReference>
<name>A0AA39HJ10_9BILA</name>
<gene>
    <name evidence="2" type="ORF">QR680_018023</name>
</gene>
<feature type="transmembrane region" description="Helical" evidence="1">
    <location>
        <begin position="119"/>
        <end position="138"/>
    </location>
</feature>
<evidence type="ECO:0000256" key="1">
    <source>
        <dbReference type="SAM" id="Phobius"/>
    </source>
</evidence>
<keyword evidence="1" id="KW-0812">Transmembrane</keyword>
<feature type="transmembrane region" description="Helical" evidence="1">
    <location>
        <begin position="171"/>
        <end position="191"/>
    </location>
</feature>
<feature type="transmembrane region" description="Helical" evidence="1">
    <location>
        <begin position="243"/>
        <end position="265"/>
    </location>
</feature>
<keyword evidence="3" id="KW-1185">Reference proteome</keyword>
<evidence type="ECO:0008006" key="4">
    <source>
        <dbReference type="Google" id="ProtNLM"/>
    </source>
</evidence>
<feature type="transmembrane region" description="Helical" evidence="1">
    <location>
        <begin position="43"/>
        <end position="66"/>
    </location>
</feature>
<protein>
    <recommendedName>
        <fullName evidence="4">7TM GPCR serpentine receptor class x (Srx) domain-containing protein</fullName>
    </recommendedName>
</protein>
<keyword evidence="1" id="KW-0472">Membrane</keyword>
<evidence type="ECO:0000313" key="2">
    <source>
        <dbReference type="EMBL" id="KAK0405492.1"/>
    </source>
</evidence>
<organism evidence="2 3">
    <name type="scientific">Steinernema hermaphroditum</name>
    <dbReference type="NCBI Taxonomy" id="289476"/>
    <lineage>
        <taxon>Eukaryota</taxon>
        <taxon>Metazoa</taxon>
        <taxon>Ecdysozoa</taxon>
        <taxon>Nematoda</taxon>
        <taxon>Chromadorea</taxon>
        <taxon>Rhabditida</taxon>
        <taxon>Tylenchina</taxon>
        <taxon>Panagrolaimomorpha</taxon>
        <taxon>Strongyloidoidea</taxon>
        <taxon>Steinernematidae</taxon>
        <taxon>Steinernema</taxon>
    </lineage>
</organism>
<comment type="caution">
    <text evidence="2">The sequence shown here is derived from an EMBL/GenBank/DDBJ whole genome shotgun (WGS) entry which is preliminary data.</text>
</comment>
<keyword evidence="1" id="KW-1133">Transmembrane helix</keyword>
<dbReference type="AlphaFoldDB" id="A0AA39HJ10"/>